<dbReference type="InterPro" id="IPR000014">
    <property type="entry name" value="PAS"/>
</dbReference>
<keyword evidence="4" id="KW-0597">Phosphoprotein</keyword>
<dbReference type="Pfam" id="PF00512">
    <property type="entry name" value="HisKA"/>
    <property type="match status" value="1"/>
</dbReference>
<dbReference type="SMART" id="SM00387">
    <property type="entry name" value="HATPase_c"/>
    <property type="match status" value="1"/>
</dbReference>
<dbReference type="Gene3D" id="3.30.565.10">
    <property type="entry name" value="Histidine kinase-like ATPase, C-terminal domain"/>
    <property type="match status" value="1"/>
</dbReference>
<dbReference type="Proteomes" id="UP000198415">
    <property type="component" value="Unassembled WGS sequence"/>
</dbReference>
<dbReference type="OrthoDB" id="9806130at2"/>
<keyword evidence="10" id="KW-0175">Coiled coil</keyword>
<dbReference type="EC" id="2.7.13.3" evidence="3"/>
<dbReference type="GO" id="GO:0030295">
    <property type="term" value="F:protein kinase activator activity"/>
    <property type="evidence" value="ECO:0007669"/>
    <property type="project" value="TreeGrafter"/>
</dbReference>
<dbReference type="GO" id="GO:0000155">
    <property type="term" value="F:phosphorelay sensor kinase activity"/>
    <property type="evidence" value="ECO:0007669"/>
    <property type="project" value="InterPro"/>
</dbReference>
<dbReference type="PRINTS" id="PR00344">
    <property type="entry name" value="BCTRLSENSOR"/>
</dbReference>
<dbReference type="CDD" id="cd00130">
    <property type="entry name" value="PAS"/>
    <property type="match status" value="1"/>
</dbReference>
<dbReference type="SUPFAM" id="SSF47384">
    <property type="entry name" value="Homodimeric domain of signal transducing histidine kinase"/>
    <property type="match status" value="1"/>
</dbReference>
<dbReference type="Gene3D" id="3.30.450.40">
    <property type="match status" value="1"/>
</dbReference>
<evidence type="ECO:0000256" key="5">
    <source>
        <dbReference type="ARBA" id="ARBA00022679"/>
    </source>
</evidence>
<name>A0A239DAE8_9ACTN</name>
<evidence type="ECO:0000256" key="9">
    <source>
        <dbReference type="ARBA" id="ARBA00039401"/>
    </source>
</evidence>
<evidence type="ECO:0000256" key="6">
    <source>
        <dbReference type="ARBA" id="ARBA00022777"/>
    </source>
</evidence>
<dbReference type="InterPro" id="IPR003661">
    <property type="entry name" value="HisK_dim/P_dom"/>
</dbReference>
<keyword evidence="7" id="KW-0902">Two-component regulatory system</keyword>
<dbReference type="CDD" id="cd00082">
    <property type="entry name" value="HisKA"/>
    <property type="match status" value="1"/>
</dbReference>
<dbReference type="Pfam" id="PF02518">
    <property type="entry name" value="HATPase_c"/>
    <property type="match status" value="1"/>
</dbReference>
<keyword evidence="5" id="KW-0808">Transferase</keyword>
<dbReference type="GO" id="GO:0007234">
    <property type="term" value="P:osmosensory signaling via phosphorelay pathway"/>
    <property type="evidence" value="ECO:0007669"/>
    <property type="project" value="TreeGrafter"/>
</dbReference>
<protein>
    <recommendedName>
        <fullName evidence="9">Sensor-like histidine kinase SenX3</fullName>
        <ecNumber evidence="3">2.7.13.3</ecNumber>
    </recommendedName>
</protein>
<dbReference type="GO" id="GO:0000156">
    <property type="term" value="F:phosphorelay response regulator activity"/>
    <property type="evidence" value="ECO:0007669"/>
    <property type="project" value="TreeGrafter"/>
</dbReference>
<accession>A0A239DAE8</accession>
<dbReference type="InterPro" id="IPR029016">
    <property type="entry name" value="GAF-like_dom_sf"/>
</dbReference>
<dbReference type="InterPro" id="IPR036890">
    <property type="entry name" value="HATPase_C_sf"/>
</dbReference>
<comment type="catalytic activity">
    <reaction evidence="1">
        <text>ATP + protein L-histidine = ADP + protein N-phospho-L-histidine.</text>
        <dbReference type="EC" id="2.7.13.3"/>
    </reaction>
</comment>
<dbReference type="InterPro" id="IPR035965">
    <property type="entry name" value="PAS-like_dom_sf"/>
</dbReference>
<dbReference type="InterPro" id="IPR003594">
    <property type="entry name" value="HATPase_dom"/>
</dbReference>
<dbReference type="GO" id="GO:0005886">
    <property type="term" value="C:plasma membrane"/>
    <property type="evidence" value="ECO:0007669"/>
    <property type="project" value="UniProtKB-SubCell"/>
</dbReference>
<feature type="domain" description="Histidine kinase" evidence="11">
    <location>
        <begin position="345"/>
        <end position="555"/>
    </location>
</feature>
<evidence type="ECO:0000256" key="1">
    <source>
        <dbReference type="ARBA" id="ARBA00000085"/>
    </source>
</evidence>
<evidence type="ECO:0000256" key="10">
    <source>
        <dbReference type="SAM" id="Coils"/>
    </source>
</evidence>
<dbReference type="SUPFAM" id="SSF55874">
    <property type="entry name" value="ATPase domain of HSP90 chaperone/DNA topoisomerase II/histidine kinase"/>
    <property type="match status" value="1"/>
</dbReference>
<proteinExistence type="predicted"/>
<keyword evidence="13" id="KW-1185">Reference proteome</keyword>
<keyword evidence="8" id="KW-0472">Membrane</keyword>
<dbReference type="PROSITE" id="PS50109">
    <property type="entry name" value="HIS_KIN"/>
    <property type="match status" value="1"/>
</dbReference>
<evidence type="ECO:0000313" key="13">
    <source>
        <dbReference type="Proteomes" id="UP000198415"/>
    </source>
</evidence>
<evidence type="ECO:0000313" key="12">
    <source>
        <dbReference type="EMBL" id="SNS29279.1"/>
    </source>
</evidence>
<reference evidence="12 13" key="1">
    <citation type="submission" date="2017-06" db="EMBL/GenBank/DDBJ databases">
        <authorList>
            <person name="Kim H.J."/>
            <person name="Triplett B.A."/>
        </authorList>
    </citation>
    <scope>NUCLEOTIDE SEQUENCE [LARGE SCALE GENOMIC DNA]</scope>
    <source>
        <strain evidence="12 13">DSM 43151</strain>
    </source>
</reference>
<evidence type="ECO:0000256" key="2">
    <source>
        <dbReference type="ARBA" id="ARBA00004236"/>
    </source>
</evidence>
<dbReference type="EMBL" id="FZNR01000013">
    <property type="protein sequence ID" value="SNS29279.1"/>
    <property type="molecule type" value="Genomic_DNA"/>
</dbReference>
<dbReference type="SUPFAM" id="SSF55781">
    <property type="entry name" value="GAF domain-like"/>
    <property type="match status" value="1"/>
</dbReference>
<keyword evidence="6" id="KW-0418">Kinase</keyword>
<evidence type="ECO:0000256" key="7">
    <source>
        <dbReference type="ARBA" id="ARBA00023012"/>
    </source>
</evidence>
<dbReference type="AlphaFoldDB" id="A0A239DAE8"/>
<evidence type="ECO:0000256" key="8">
    <source>
        <dbReference type="ARBA" id="ARBA00023136"/>
    </source>
</evidence>
<organism evidence="12 13">
    <name type="scientific">Actinoplanes regularis</name>
    <dbReference type="NCBI Taxonomy" id="52697"/>
    <lineage>
        <taxon>Bacteria</taxon>
        <taxon>Bacillati</taxon>
        <taxon>Actinomycetota</taxon>
        <taxon>Actinomycetes</taxon>
        <taxon>Micromonosporales</taxon>
        <taxon>Micromonosporaceae</taxon>
        <taxon>Actinoplanes</taxon>
    </lineage>
</organism>
<dbReference type="InterPro" id="IPR013656">
    <property type="entry name" value="PAS_4"/>
</dbReference>
<evidence type="ECO:0000256" key="4">
    <source>
        <dbReference type="ARBA" id="ARBA00022553"/>
    </source>
</evidence>
<dbReference type="InterPro" id="IPR050351">
    <property type="entry name" value="BphY/WalK/GraS-like"/>
</dbReference>
<gene>
    <name evidence="12" type="ORF">SAMN06264365_11367</name>
</gene>
<dbReference type="PANTHER" id="PTHR42878">
    <property type="entry name" value="TWO-COMPONENT HISTIDINE KINASE"/>
    <property type="match status" value="1"/>
</dbReference>
<dbReference type="PANTHER" id="PTHR42878:SF15">
    <property type="entry name" value="BACTERIOPHYTOCHROME"/>
    <property type="match status" value="1"/>
</dbReference>
<dbReference type="InterPro" id="IPR036097">
    <property type="entry name" value="HisK_dim/P_sf"/>
</dbReference>
<dbReference type="Pfam" id="PF08448">
    <property type="entry name" value="PAS_4"/>
    <property type="match status" value="1"/>
</dbReference>
<dbReference type="SMART" id="SM00388">
    <property type="entry name" value="HisKA"/>
    <property type="match status" value="1"/>
</dbReference>
<dbReference type="SUPFAM" id="SSF55785">
    <property type="entry name" value="PYP-like sensor domain (PAS domain)"/>
    <property type="match status" value="1"/>
</dbReference>
<dbReference type="SMART" id="SM00065">
    <property type="entry name" value="GAF"/>
    <property type="match status" value="1"/>
</dbReference>
<feature type="coiled-coil region" evidence="10">
    <location>
        <begin position="311"/>
        <end position="338"/>
    </location>
</feature>
<dbReference type="InterPro" id="IPR004358">
    <property type="entry name" value="Sig_transdc_His_kin-like_C"/>
</dbReference>
<comment type="subcellular location">
    <subcellularLocation>
        <location evidence="2">Cell membrane</location>
    </subcellularLocation>
</comment>
<sequence>MAPADREGVGLVTGLVDEREQRRLAKLHEYSLLDAPAGEELEAVVRVAATVTDVPTATLNLIDENRQHQLTTVGFDGVDSARAESMCAIQFESGKLTYVPDASVDPRYRANPWVAGVHGDVRFYASAPLITPDGYALGTLCVFHNEPHELTAEQLARLTDLAQVTVALFERRRQARINADLAAIAEARQRWTDTLLETIDVAVIACDRDGRLSLFNRVAREWQGVDADPDIDPHDFPARYELFEADGVTRLSAERVPLLLALQEGLVSNAEIVIRRPGGESIQASVNGRALIAPDGTPLGAVVAMHDVTADRTQQRLIEQARRELAAANEELRRSNIDLTNFAGAVSHDLVAPLGAVGGCLELLEDAVDGQARNWVGAASRAVTRMRDLISSLLGYAQAGSAPIRAVIADLGEVFGSVLTDLQAEIQSADAEVSAPFPLPAVCCDPVLARQLLQNLIANAIKYRHPNRPPRVEVTAEREDSGWAVTVADNGRGIPPEQRDRIFDMFTRLEGTATAGHGIGLASCLRIVDRHGGTIRVEENPGGGSRVIFTFPDRPPDRSSEAGYVA</sequence>
<dbReference type="Gene3D" id="3.30.450.20">
    <property type="entry name" value="PAS domain"/>
    <property type="match status" value="1"/>
</dbReference>
<dbReference type="InterPro" id="IPR003018">
    <property type="entry name" value="GAF"/>
</dbReference>
<evidence type="ECO:0000259" key="11">
    <source>
        <dbReference type="PROSITE" id="PS50109"/>
    </source>
</evidence>
<dbReference type="InterPro" id="IPR005467">
    <property type="entry name" value="His_kinase_dom"/>
</dbReference>
<dbReference type="Gene3D" id="1.10.287.130">
    <property type="match status" value="1"/>
</dbReference>
<evidence type="ECO:0000256" key="3">
    <source>
        <dbReference type="ARBA" id="ARBA00012438"/>
    </source>
</evidence>